<dbReference type="GO" id="GO:0048731">
    <property type="term" value="P:system development"/>
    <property type="evidence" value="ECO:0007669"/>
    <property type="project" value="UniProtKB-ARBA"/>
</dbReference>
<dbReference type="SUPFAM" id="SSF50729">
    <property type="entry name" value="PH domain-like"/>
    <property type="match status" value="1"/>
</dbReference>
<evidence type="ECO:0000256" key="9">
    <source>
        <dbReference type="ARBA" id="ARBA00023204"/>
    </source>
</evidence>
<comment type="subunit">
    <text evidence="2">Component of the FACT complex, a stable heterodimer of SPT16 and SSRP1.</text>
</comment>
<dbReference type="FunFam" id="2.30.29.220:FF:000002">
    <property type="entry name" value="FACT complex subunit SSRP1"/>
    <property type="match status" value="1"/>
</dbReference>
<evidence type="ECO:0000256" key="14">
    <source>
        <dbReference type="SAM" id="MobiDB-lite"/>
    </source>
</evidence>
<dbReference type="SMART" id="SM01287">
    <property type="entry name" value="Rtt106"/>
    <property type="match status" value="1"/>
</dbReference>
<evidence type="ECO:0000256" key="7">
    <source>
        <dbReference type="ARBA" id="ARBA00023125"/>
    </source>
</evidence>
<gene>
    <name evidence="16" type="ORF">SI8410_15019503</name>
</gene>
<feature type="compositionally biased region" description="Basic residues" evidence="14">
    <location>
        <begin position="545"/>
        <end position="564"/>
    </location>
</feature>
<dbReference type="InterPro" id="IPR038167">
    <property type="entry name" value="SSRP1_sf"/>
</dbReference>
<comment type="subcellular location">
    <subcellularLocation>
        <location evidence="13">Nucleus</location>
    </subcellularLocation>
    <subcellularLocation>
        <location evidence="13">Chromosome</location>
    </subcellularLocation>
</comment>
<reference evidence="16" key="1">
    <citation type="submission" date="2020-02" db="EMBL/GenBank/DDBJ databases">
        <authorList>
            <person name="Scholz U."/>
            <person name="Mascher M."/>
            <person name="Fiebig A."/>
        </authorList>
    </citation>
    <scope>NUCLEOTIDE SEQUENCE</scope>
</reference>
<dbReference type="Gene3D" id="2.30.29.220">
    <property type="entry name" value="Structure-specific recognition protein (SSRP1)"/>
    <property type="match status" value="1"/>
</dbReference>
<comment type="similarity">
    <text evidence="1 13">Belongs to the SSRP1 family.</text>
</comment>
<keyword evidence="4 13" id="KW-0235">DNA replication</keyword>
<dbReference type="CDD" id="cd13231">
    <property type="entry name" value="PH2_SSRP1-like"/>
    <property type="match status" value="1"/>
</dbReference>
<dbReference type="PANTHER" id="PTHR45849:SF1">
    <property type="entry name" value="FACT COMPLEX SUBUNIT SSRP1"/>
    <property type="match status" value="1"/>
</dbReference>
<dbReference type="CDD" id="cd13230">
    <property type="entry name" value="PH1_SSRP1-like"/>
    <property type="match status" value="1"/>
</dbReference>
<keyword evidence="3 13" id="KW-0158">Chromosome</keyword>
<dbReference type="PANTHER" id="PTHR45849">
    <property type="entry name" value="FACT COMPLEX SUBUNIT SSRP1"/>
    <property type="match status" value="1"/>
</dbReference>
<dbReference type="FunFam" id="2.30.29.30:FF:000298">
    <property type="entry name" value="FACT complex subunit SSRP1"/>
    <property type="match status" value="1"/>
</dbReference>
<dbReference type="FunFam" id="2.30.29.30:FF:000214">
    <property type="entry name" value="FACT complex subunit SSRP1"/>
    <property type="match status" value="1"/>
</dbReference>
<dbReference type="FunFam" id="1.10.30.10:FF:000016">
    <property type="entry name" value="FACT complex subunit SSRP1"/>
    <property type="match status" value="1"/>
</dbReference>
<evidence type="ECO:0000256" key="6">
    <source>
        <dbReference type="ARBA" id="ARBA00023015"/>
    </source>
</evidence>
<name>A0A7I8LHU1_SPIIN</name>
<dbReference type="InterPro" id="IPR000969">
    <property type="entry name" value="SSRP1/POB3"/>
</dbReference>
<dbReference type="Gene3D" id="2.30.29.150">
    <property type="match status" value="1"/>
</dbReference>
<dbReference type="GO" id="GO:0006281">
    <property type="term" value="P:DNA repair"/>
    <property type="evidence" value="ECO:0007669"/>
    <property type="project" value="UniProtKB-KW"/>
</dbReference>
<dbReference type="Pfam" id="PF21103">
    <property type="entry name" value="PH1_SSRP1-like"/>
    <property type="match status" value="1"/>
</dbReference>
<dbReference type="Pfam" id="PF00505">
    <property type="entry name" value="HMG_box"/>
    <property type="match status" value="1"/>
</dbReference>
<evidence type="ECO:0000256" key="5">
    <source>
        <dbReference type="ARBA" id="ARBA00022763"/>
    </source>
</evidence>
<dbReference type="EMBL" id="LR746278">
    <property type="protein sequence ID" value="CAA7408825.1"/>
    <property type="molecule type" value="Genomic_DNA"/>
</dbReference>
<accession>A0A7I8LHU1</accession>
<dbReference type="GO" id="GO:0031491">
    <property type="term" value="F:nucleosome binding"/>
    <property type="evidence" value="ECO:0007669"/>
    <property type="project" value="TreeGrafter"/>
</dbReference>
<dbReference type="InterPro" id="IPR036910">
    <property type="entry name" value="HMG_box_dom_sf"/>
</dbReference>
<protein>
    <recommendedName>
        <fullName evidence="13">FACT complex subunit SSRP1</fullName>
    </recommendedName>
</protein>
<feature type="region of interest" description="Disordered" evidence="14">
    <location>
        <begin position="472"/>
        <end position="595"/>
    </location>
</feature>
<comment type="function">
    <text evidence="11">Component of the FACT complex, a general chromatin factor that acts to reorganize nucleosomes. The FACT complex is involved in multiple processes that require DNA as a template such as mRNA elongation, DNA replication and DNA repair. During transcription elongation the FACT complex acts as a histone chaperone that both destabilizes and restores nucleosomal structure. It facilitates the passage of RNA polymerase II and transcription by promoting the dissociation of one histone H2A-H2B dimer from the nucleosome, then subsequently promotes the reestablishment of the nucleosome following the passage of RNA polymerase II. Binds specifically to double-stranded DNA.</text>
</comment>
<dbReference type="InterPro" id="IPR050454">
    <property type="entry name" value="RTT106/SSRP1_HistChap/FACT"/>
</dbReference>
<dbReference type="GO" id="GO:0042393">
    <property type="term" value="F:histone binding"/>
    <property type="evidence" value="ECO:0007669"/>
    <property type="project" value="TreeGrafter"/>
</dbReference>
<dbReference type="GO" id="GO:0003677">
    <property type="term" value="F:DNA binding"/>
    <property type="evidence" value="ECO:0007669"/>
    <property type="project" value="UniProtKB-UniRule"/>
</dbReference>
<dbReference type="InterPro" id="IPR009071">
    <property type="entry name" value="HMG_box_dom"/>
</dbReference>
<dbReference type="InterPro" id="IPR035417">
    <property type="entry name" value="SSRP1/POB3_N"/>
</dbReference>
<keyword evidence="6 13" id="KW-0805">Transcription regulation</keyword>
<evidence type="ECO:0000256" key="10">
    <source>
        <dbReference type="ARBA" id="ARBA00023242"/>
    </source>
</evidence>
<dbReference type="InterPro" id="IPR048993">
    <property type="entry name" value="SSRP1-like_PH1"/>
</dbReference>
<feature type="compositionally biased region" description="Acidic residues" evidence="14">
    <location>
        <begin position="478"/>
        <end position="507"/>
    </location>
</feature>
<dbReference type="InterPro" id="IPR024954">
    <property type="entry name" value="SSRP1_DD"/>
</dbReference>
<evidence type="ECO:0000256" key="8">
    <source>
        <dbReference type="ARBA" id="ARBA00023163"/>
    </source>
</evidence>
<dbReference type="AlphaFoldDB" id="A0A7I8LHU1"/>
<evidence type="ECO:0000256" key="13">
    <source>
        <dbReference type="RuleBase" id="RU364013"/>
    </source>
</evidence>
<evidence type="ECO:0000256" key="12">
    <source>
        <dbReference type="PROSITE-ProRule" id="PRU00267"/>
    </source>
</evidence>
<dbReference type="Pfam" id="PF17292">
    <property type="entry name" value="POB3_N"/>
    <property type="match status" value="1"/>
</dbReference>
<dbReference type="InterPro" id="IPR011993">
    <property type="entry name" value="PH-like_dom_sf"/>
</dbReference>
<evidence type="ECO:0000256" key="4">
    <source>
        <dbReference type="ARBA" id="ARBA00022705"/>
    </source>
</evidence>
<dbReference type="PROSITE" id="PS50118">
    <property type="entry name" value="HMG_BOX_2"/>
    <property type="match status" value="1"/>
</dbReference>
<dbReference type="CDD" id="cd22013">
    <property type="entry name" value="HMG-box_AtSSRP1"/>
    <property type="match status" value="1"/>
</dbReference>
<dbReference type="Proteomes" id="UP000663760">
    <property type="component" value="Chromosome 15"/>
</dbReference>
<evidence type="ECO:0000256" key="11">
    <source>
        <dbReference type="ARBA" id="ARBA00058447"/>
    </source>
</evidence>
<dbReference type="InterPro" id="IPR013719">
    <property type="entry name" value="RTT106/SPT16-like_middle_dom"/>
</dbReference>
<evidence type="ECO:0000256" key="3">
    <source>
        <dbReference type="ARBA" id="ARBA00022454"/>
    </source>
</evidence>
<sequence>MSDGHLFNNILLGGRGGTNPGQLRVHSGGIAWKKQGGGKVVDLGKGDIAGVTWMKVSRGYQLGVRIKDGLSYKFTGFREQDVGNLTSFIQKTIGITLEEKQLSVSGHNWGEVDINGNMLTFMVGSKQAFEVSLADVAQTQLQGKTDVYLEFHVDDTTGGNEKDSLMDLSFYIPNSNTQFVGDETRPPAQVFLEKISSMTDVASSSEEAVTTFEGIAILTPRGRYSIDLHLSFLRLQGQANDFKIQYSSIVRIFLLPKSNQPHTLVVATLDPPIRKGQTMYPHIVIQFETDYVIENNLALSEELLATKYKDKLEASYKGLIHEVFTLVLRGLSGAKVTKPGKFRSCQDGFAVKSSLKAEDGLLYPLEKGFFFLPKPPTLILHDEIDYVEFERHGAGSTSAHYFDLFVKLKSEQELLFRNIQKSEYSNLFNFISGKGMKIINLGDGKNANGESHGIDEDDEDDDAVDPHLARIKSAAGVEESDEEDEDFVAEKDDEGSPTDDSGGEESDASASGEGKERDLSKETSALPKAPSSSKKRGKDGDAEGKKKKRQQQQQQQKKKKKKKKDPNAPKRAMSGFMFFSNSERDNIKKGNPALSFTDVGRALGERWKKMTAEEKEPYESMSRADQKRYKAALAGYKSGGAGNADSDDDSRSE</sequence>
<keyword evidence="10 12" id="KW-0539">Nucleus</keyword>
<evidence type="ECO:0000313" key="17">
    <source>
        <dbReference type="Proteomes" id="UP000663760"/>
    </source>
</evidence>
<dbReference type="SMART" id="SM00398">
    <property type="entry name" value="HMG"/>
    <property type="match status" value="1"/>
</dbReference>
<evidence type="ECO:0000313" key="16">
    <source>
        <dbReference type="EMBL" id="CAA7408825.1"/>
    </source>
</evidence>
<evidence type="ECO:0000256" key="2">
    <source>
        <dbReference type="ARBA" id="ARBA00011111"/>
    </source>
</evidence>
<keyword evidence="8 13" id="KW-0804">Transcription</keyword>
<evidence type="ECO:0000259" key="15">
    <source>
        <dbReference type="PROSITE" id="PS50118"/>
    </source>
</evidence>
<dbReference type="Pfam" id="PF08512">
    <property type="entry name" value="Rttp106-like_middle"/>
    <property type="match status" value="1"/>
</dbReference>
<keyword evidence="5 13" id="KW-0227">DNA damage</keyword>
<dbReference type="Gene3D" id="1.10.30.10">
    <property type="entry name" value="High mobility group box domain"/>
    <property type="match status" value="1"/>
</dbReference>
<dbReference type="PRINTS" id="PR00887">
    <property type="entry name" value="SSRCOGNITION"/>
</dbReference>
<keyword evidence="17" id="KW-1185">Reference proteome</keyword>
<keyword evidence="9 13" id="KW-0234">DNA repair</keyword>
<dbReference type="GO" id="GO:0006260">
    <property type="term" value="P:DNA replication"/>
    <property type="evidence" value="ECO:0007669"/>
    <property type="project" value="UniProtKB-KW"/>
</dbReference>
<proteinExistence type="inferred from homology"/>
<dbReference type="Pfam" id="PF03531">
    <property type="entry name" value="SSrecog"/>
    <property type="match status" value="1"/>
</dbReference>
<organism evidence="16 17">
    <name type="scientific">Spirodela intermedia</name>
    <name type="common">Intermediate duckweed</name>
    <dbReference type="NCBI Taxonomy" id="51605"/>
    <lineage>
        <taxon>Eukaryota</taxon>
        <taxon>Viridiplantae</taxon>
        <taxon>Streptophyta</taxon>
        <taxon>Embryophyta</taxon>
        <taxon>Tracheophyta</taxon>
        <taxon>Spermatophyta</taxon>
        <taxon>Magnoliopsida</taxon>
        <taxon>Liliopsida</taxon>
        <taxon>Araceae</taxon>
        <taxon>Lemnoideae</taxon>
        <taxon>Spirodela</taxon>
    </lineage>
</organism>
<dbReference type="OrthoDB" id="498543at2759"/>
<keyword evidence="7 12" id="KW-0238">DNA-binding</keyword>
<feature type="DNA-binding region" description="HMG box" evidence="12">
    <location>
        <begin position="569"/>
        <end position="637"/>
    </location>
</feature>
<evidence type="ECO:0000256" key="1">
    <source>
        <dbReference type="ARBA" id="ARBA00010060"/>
    </source>
</evidence>
<dbReference type="SUPFAM" id="SSF47095">
    <property type="entry name" value="HMG-box"/>
    <property type="match status" value="1"/>
</dbReference>
<dbReference type="GO" id="GO:0035101">
    <property type="term" value="C:FACT complex"/>
    <property type="evidence" value="ECO:0007669"/>
    <property type="project" value="TreeGrafter"/>
</dbReference>
<feature type="domain" description="HMG box" evidence="15">
    <location>
        <begin position="569"/>
        <end position="637"/>
    </location>
</feature>
<dbReference type="Gene3D" id="2.30.29.30">
    <property type="entry name" value="Pleckstrin-homology domain (PH domain)/Phosphotyrosine-binding domain (PTB)"/>
    <property type="match status" value="2"/>
</dbReference>
<dbReference type="FunFam" id="2.30.29.150:FF:000001">
    <property type="entry name" value="Fact complex subunit ssrp1"/>
    <property type="match status" value="1"/>
</dbReference>